<accession>A0A4R5W2I1</accession>
<dbReference type="Proteomes" id="UP000294829">
    <property type="component" value="Unassembled WGS sequence"/>
</dbReference>
<dbReference type="NCBIfam" id="TIGR01611">
    <property type="entry name" value="tail_tube"/>
    <property type="match status" value="1"/>
</dbReference>
<sequence>MSKISLNNISNANVYIDGVNLLGRAASIKLPEVTAIMAERKSLGMIGKLKLPSGGFEPLEGDIVWNSFYPEAAKHMANPMQSVQLQCRSSVDKFDSTGRSAEKELVTIMTVSFHKNPLGDFKHLENAEFSSSYTATFVKQIFDGEEILEIDFLSNIYKVGGVDQLGAYRNNIGG</sequence>
<dbReference type="RefSeq" id="WP_133328111.1">
    <property type="nucleotide sequence ID" value="NZ_SMYL01000004.1"/>
</dbReference>
<reference evidence="1 2" key="1">
    <citation type="submission" date="2019-03" db="EMBL/GenBank/DDBJ databases">
        <title>Sapientia aquatica gen. nov., sp. nov., isolated from a crater lake.</title>
        <authorList>
            <person name="Felfoldi T."/>
            <person name="Szabo A."/>
            <person name="Toth E."/>
            <person name="Schumann P."/>
            <person name="Keki Z."/>
            <person name="Marialigeti K."/>
            <person name="Mathe I."/>
        </authorList>
    </citation>
    <scope>NUCLEOTIDE SEQUENCE [LARGE SCALE GENOMIC DNA]</scope>
    <source>
        <strain evidence="1 2">SA-152</strain>
    </source>
</reference>
<evidence type="ECO:0000313" key="2">
    <source>
        <dbReference type="Proteomes" id="UP000294829"/>
    </source>
</evidence>
<dbReference type="EMBL" id="SMYL01000004">
    <property type="protein sequence ID" value="TDK65977.1"/>
    <property type="molecule type" value="Genomic_DNA"/>
</dbReference>
<evidence type="ECO:0000313" key="1">
    <source>
        <dbReference type="EMBL" id="TDK65977.1"/>
    </source>
</evidence>
<dbReference type="InterPro" id="IPR006498">
    <property type="entry name" value="Tail_tube"/>
</dbReference>
<organism evidence="1 2">
    <name type="scientific">Sapientia aquatica</name>
    <dbReference type="NCBI Taxonomy" id="1549640"/>
    <lineage>
        <taxon>Bacteria</taxon>
        <taxon>Pseudomonadati</taxon>
        <taxon>Pseudomonadota</taxon>
        <taxon>Betaproteobacteria</taxon>
        <taxon>Burkholderiales</taxon>
        <taxon>Oxalobacteraceae</taxon>
        <taxon>Sapientia</taxon>
    </lineage>
</organism>
<dbReference type="Pfam" id="PF04985">
    <property type="entry name" value="Phage_tube"/>
    <property type="match status" value="1"/>
</dbReference>
<comment type="caution">
    <text evidence="1">The sequence shown here is derived from an EMBL/GenBank/DDBJ whole genome shotgun (WGS) entry which is preliminary data.</text>
</comment>
<proteinExistence type="predicted"/>
<gene>
    <name evidence="1" type="ORF">E2I14_10305</name>
</gene>
<keyword evidence="2" id="KW-1185">Reference proteome</keyword>
<dbReference type="AlphaFoldDB" id="A0A4R5W2I1"/>
<dbReference type="OrthoDB" id="8900117at2"/>
<name>A0A4R5W2I1_9BURK</name>
<protein>
    <submittedName>
        <fullName evidence="1">Phage major tail tube protein</fullName>
    </submittedName>
</protein>